<comment type="caution">
    <text evidence="1">The sequence shown here is derived from an EMBL/GenBank/DDBJ whole genome shotgun (WGS) entry which is preliminary data.</text>
</comment>
<dbReference type="Proteomes" id="UP001150538">
    <property type="component" value="Unassembled WGS sequence"/>
</dbReference>
<dbReference type="AlphaFoldDB" id="A0A9W8DR94"/>
<name>A0A9W8DR94_9FUNG</name>
<evidence type="ECO:0000313" key="2">
    <source>
        <dbReference type="Proteomes" id="UP001150538"/>
    </source>
</evidence>
<organism evidence="1 2">
    <name type="scientific">Mycoemilia scoparia</name>
    <dbReference type="NCBI Taxonomy" id="417184"/>
    <lineage>
        <taxon>Eukaryota</taxon>
        <taxon>Fungi</taxon>
        <taxon>Fungi incertae sedis</taxon>
        <taxon>Zoopagomycota</taxon>
        <taxon>Kickxellomycotina</taxon>
        <taxon>Kickxellomycetes</taxon>
        <taxon>Kickxellales</taxon>
        <taxon>Kickxellaceae</taxon>
        <taxon>Mycoemilia</taxon>
    </lineage>
</organism>
<reference evidence="1" key="1">
    <citation type="submission" date="2022-07" db="EMBL/GenBank/DDBJ databases">
        <title>Phylogenomic reconstructions and comparative analyses of Kickxellomycotina fungi.</title>
        <authorList>
            <person name="Reynolds N.K."/>
            <person name="Stajich J.E."/>
            <person name="Barry K."/>
            <person name="Grigoriev I.V."/>
            <person name="Crous P."/>
            <person name="Smith M.E."/>
        </authorList>
    </citation>
    <scope>NUCLEOTIDE SEQUENCE</scope>
    <source>
        <strain evidence="1">NBRC 100468</strain>
    </source>
</reference>
<dbReference type="EMBL" id="JANBPU010000150">
    <property type="protein sequence ID" value="KAJ1915345.1"/>
    <property type="molecule type" value="Genomic_DNA"/>
</dbReference>
<accession>A0A9W8DR94</accession>
<evidence type="ECO:0000313" key="1">
    <source>
        <dbReference type="EMBL" id="KAJ1915345.1"/>
    </source>
</evidence>
<proteinExistence type="predicted"/>
<sequence>MRVFVASLKYSCKHFTKSLKPLPNIIKMKLTGAASFLTISAILGLTAYASPSPAAQAEPLSLNPFKITKAIEEVVKLFSALTDPNILKSIKNATTNNGIVDTSKLTDKERDLIKDLRQDVHDIAHMFGLAK</sequence>
<gene>
    <name evidence="1" type="ORF">H4219_004361</name>
</gene>
<protein>
    <submittedName>
        <fullName evidence="1">Uncharacterized protein</fullName>
    </submittedName>
</protein>
<keyword evidence="2" id="KW-1185">Reference proteome</keyword>